<keyword evidence="3" id="KW-1003">Cell membrane</keyword>
<dbReference type="AlphaFoldDB" id="A0ABD3J6Q4"/>
<comment type="caution">
    <text evidence="19">The sequence shown here is derived from an EMBL/GenBank/DDBJ whole genome shotgun (WGS) entry which is preliminary data.</text>
</comment>
<evidence type="ECO:0000256" key="15">
    <source>
        <dbReference type="ARBA" id="ARBA00023180"/>
    </source>
</evidence>
<sequence>MAHLRLICAQLLCSCLLLAALIMLGFIIIVSAINDTDRLVLLAFKAEITRDPFGSLNSWNDSVDFCQWYGVICSRRHHRVTILDLHSQGLSGPISSHIGNPSFLRLLLLQNNSFSLEIPPQIGRLCRLQFLHLSNNSLTGEIPRDISSCMNLLYLRLHYNQLVGGIPVELGSLSNLQEINFIMNQLTGGIPSSIGNLSSLGGIIPQSLGQLTKLQMLELGLNGLSGTIPPSIFNLSSLIGFDIILNQIHGNLPKDIGFTLPNLQFFSIVHNHFTGSIPSSISNSTNLRVLQLSSNELSGKVPSLANLYKLEVFPIYHNYLGSGRSDANDLSFICSLTNAANLRNLLAHENILGGTLLVCIGNLSATFTILSLYVNLISGIPKEITKLVNLQRLLLSYNFLSGSIPSNLGNISKLLALALASNNLSSIIPSSLQNWLNQLSLAENNLKGPIPSYVVRYQSLSYLDFSSNYLTSPIIFIMAGNLLYLNFSRNHLNGVLPMKIGNLKHFDTLDVSGNILDGEIPNSLSNCDELRILRMRDNLFHGSIPQPLSSLKSIEELDLSNNSFFGEIPKFLEAFQFLEELNLSYNHLEGSLPTQGVFRNVSATFVARNEKLCGGMPEFELPKCVSQNSKNKGGVHKLKLIATILFGLLGITLVVTFLYLCWLKMKRNKPISSSSDDSMLNLSYGAILKATDGFSSTNLIGVGSFGSVYKGLLQENGIAIVVKVLNLTRHGALKSFKAECEALKRTRHRNLLKVLTACSSIDYKGGEFKALVYEFMVNGSLDEWLHPNLAPNDADGHSKKLSLLQRINIFIDNIIVIVVKVLNFTWHGALKSLKAECEALKSIKHRNLLKVLMACLGIDYKGDEFKALLCEFMVNGSLDEWVHPNLAPNDAEGHSKKLSLLQRINISLDVASALDYLHYQCESPIIHWDLKPSCFFLFCEFKFLFLTFLMPQFVQTTKYANGSQVSREGDVYSYGVLLLEMFTRLSPTSDMFGNNLNLHNYITDPVLLHEVESHSSSQDSLHERSGIFQECSETVYRIGLACHVEEPRRRMSIDKVATQLHSMRKKLFAASLFG</sequence>
<dbReference type="FunFam" id="3.80.10.10:FF:000095">
    <property type="entry name" value="LRR receptor-like serine/threonine-protein kinase GSO1"/>
    <property type="match status" value="1"/>
</dbReference>
<dbReference type="SMART" id="SM00369">
    <property type="entry name" value="LRR_TYP"/>
    <property type="match status" value="6"/>
</dbReference>
<evidence type="ECO:0000256" key="14">
    <source>
        <dbReference type="ARBA" id="ARBA00023136"/>
    </source>
</evidence>
<dbReference type="GO" id="GO:0005886">
    <property type="term" value="C:plasma membrane"/>
    <property type="evidence" value="ECO:0007669"/>
    <property type="project" value="UniProtKB-SubCell"/>
</dbReference>
<dbReference type="SUPFAM" id="SSF52058">
    <property type="entry name" value="L domain-like"/>
    <property type="match status" value="2"/>
</dbReference>
<evidence type="ECO:0000256" key="13">
    <source>
        <dbReference type="ARBA" id="ARBA00022989"/>
    </source>
</evidence>
<dbReference type="Proteomes" id="UP001634007">
    <property type="component" value="Unassembled WGS sequence"/>
</dbReference>
<evidence type="ECO:0000256" key="3">
    <source>
        <dbReference type="ARBA" id="ARBA00022475"/>
    </source>
</evidence>
<dbReference type="InterPro" id="IPR013210">
    <property type="entry name" value="LRR_N_plant-typ"/>
</dbReference>
<evidence type="ECO:0000259" key="18">
    <source>
        <dbReference type="PROSITE" id="PS50011"/>
    </source>
</evidence>
<dbReference type="Pfam" id="PF00069">
    <property type="entry name" value="Pkinase"/>
    <property type="match status" value="1"/>
</dbReference>
<evidence type="ECO:0000256" key="1">
    <source>
        <dbReference type="ARBA" id="ARBA00004162"/>
    </source>
</evidence>
<keyword evidence="6" id="KW-0808">Transferase</keyword>
<evidence type="ECO:0000256" key="4">
    <source>
        <dbReference type="ARBA" id="ARBA00022527"/>
    </source>
</evidence>
<keyword evidence="12 16" id="KW-0067">ATP-binding</keyword>
<evidence type="ECO:0000313" key="20">
    <source>
        <dbReference type="Proteomes" id="UP001634007"/>
    </source>
</evidence>
<evidence type="ECO:0000256" key="9">
    <source>
        <dbReference type="ARBA" id="ARBA00022737"/>
    </source>
</evidence>
<dbReference type="PANTHER" id="PTHR27008:SF610">
    <property type="entry name" value="SERINE-THREONINE_TYROSINE-PROTEIN KINASE CATALYTIC DOMAIN-CONTAINING PROTEIN"/>
    <property type="match status" value="1"/>
</dbReference>
<feature type="domain" description="Protein kinase" evidence="18">
    <location>
        <begin position="694"/>
        <end position="1064"/>
    </location>
</feature>
<dbReference type="Gene3D" id="3.80.10.10">
    <property type="entry name" value="Ribonuclease Inhibitor"/>
    <property type="match status" value="3"/>
</dbReference>
<dbReference type="PROSITE" id="PS51450">
    <property type="entry name" value="LRR"/>
    <property type="match status" value="1"/>
</dbReference>
<keyword evidence="11" id="KW-0418">Kinase</keyword>
<dbReference type="GO" id="GO:0004674">
    <property type="term" value="F:protein serine/threonine kinase activity"/>
    <property type="evidence" value="ECO:0007669"/>
    <property type="project" value="UniProtKB-KW"/>
</dbReference>
<keyword evidence="8" id="KW-0732">Signal</keyword>
<keyword evidence="15" id="KW-0325">Glycoprotein</keyword>
<dbReference type="SUPFAM" id="SSF56112">
    <property type="entry name" value="Protein kinase-like (PK-like)"/>
    <property type="match status" value="2"/>
</dbReference>
<evidence type="ECO:0000256" key="12">
    <source>
        <dbReference type="ARBA" id="ARBA00022840"/>
    </source>
</evidence>
<evidence type="ECO:0000256" key="7">
    <source>
        <dbReference type="ARBA" id="ARBA00022692"/>
    </source>
</evidence>
<dbReference type="GO" id="GO:0005524">
    <property type="term" value="F:ATP binding"/>
    <property type="evidence" value="ECO:0007669"/>
    <property type="project" value="UniProtKB-UniRule"/>
</dbReference>
<reference evidence="19 20" key="1">
    <citation type="submission" date="2024-11" db="EMBL/GenBank/DDBJ databases">
        <title>Chromosome-level genome assembly of Eucalyptus globulus Labill. provides insights into its genome evolution.</title>
        <authorList>
            <person name="Li X."/>
        </authorList>
    </citation>
    <scope>NUCLEOTIDE SEQUENCE [LARGE SCALE GENOMIC DNA]</scope>
    <source>
        <strain evidence="19">CL2024</strain>
        <tissue evidence="19">Fresh tender leaves</tissue>
    </source>
</reference>
<evidence type="ECO:0000313" key="19">
    <source>
        <dbReference type="EMBL" id="KAL3721133.1"/>
    </source>
</evidence>
<dbReference type="PANTHER" id="PTHR27008">
    <property type="entry name" value="OS04G0122200 PROTEIN"/>
    <property type="match status" value="1"/>
</dbReference>
<accession>A0ABD3J6Q4</accession>
<evidence type="ECO:0000256" key="16">
    <source>
        <dbReference type="PROSITE-ProRule" id="PRU10141"/>
    </source>
</evidence>
<organism evidence="19 20">
    <name type="scientific">Eucalyptus globulus</name>
    <name type="common">Tasmanian blue gum</name>
    <dbReference type="NCBI Taxonomy" id="34317"/>
    <lineage>
        <taxon>Eukaryota</taxon>
        <taxon>Viridiplantae</taxon>
        <taxon>Streptophyta</taxon>
        <taxon>Embryophyta</taxon>
        <taxon>Tracheophyta</taxon>
        <taxon>Spermatophyta</taxon>
        <taxon>Magnoliopsida</taxon>
        <taxon>eudicotyledons</taxon>
        <taxon>Gunneridae</taxon>
        <taxon>Pentapetalae</taxon>
        <taxon>rosids</taxon>
        <taxon>malvids</taxon>
        <taxon>Myrtales</taxon>
        <taxon>Myrtaceae</taxon>
        <taxon>Myrtoideae</taxon>
        <taxon>Eucalypteae</taxon>
        <taxon>Eucalyptus</taxon>
    </lineage>
</organism>
<dbReference type="FunFam" id="3.30.200.20:FF:000432">
    <property type="entry name" value="LRR receptor-like serine/threonine-protein kinase EFR"/>
    <property type="match status" value="1"/>
</dbReference>
<dbReference type="Gene3D" id="1.10.510.10">
    <property type="entry name" value="Transferase(Phosphotransferase) domain 1"/>
    <property type="match status" value="3"/>
</dbReference>
<keyword evidence="7 17" id="KW-0812">Transmembrane</keyword>
<dbReference type="InterPro" id="IPR032675">
    <property type="entry name" value="LRR_dom_sf"/>
</dbReference>
<feature type="transmembrane region" description="Helical" evidence="17">
    <location>
        <begin position="807"/>
        <end position="826"/>
    </location>
</feature>
<dbReference type="EC" id="2.7.11.1" evidence="2"/>
<evidence type="ECO:0000256" key="17">
    <source>
        <dbReference type="SAM" id="Phobius"/>
    </source>
</evidence>
<dbReference type="InterPro" id="IPR051809">
    <property type="entry name" value="Plant_receptor-like_S/T_kinase"/>
</dbReference>
<dbReference type="InterPro" id="IPR017441">
    <property type="entry name" value="Protein_kinase_ATP_BS"/>
</dbReference>
<keyword evidence="5" id="KW-0433">Leucine-rich repeat</keyword>
<feature type="binding site" evidence="16">
    <location>
        <position position="723"/>
    </location>
    <ligand>
        <name>ATP</name>
        <dbReference type="ChEBI" id="CHEBI:30616"/>
    </ligand>
</feature>
<dbReference type="Pfam" id="PF07714">
    <property type="entry name" value="PK_Tyr_Ser-Thr"/>
    <property type="match status" value="1"/>
</dbReference>
<protein>
    <recommendedName>
        <fullName evidence="2">non-specific serine/threonine protein kinase</fullName>
        <ecNumber evidence="2">2.7.11.1</ecNumber>
    </recommendedName>
</protein>
<keyword evidence="20" id="KW-1185">Reference proteome</keyword>
<dbReference type="InterPro" id="IPR001245">
    <property type="entry name" value="Ser-Thr/Tyr_kinase_cat_dom"/>
</dbReference>
<dbReference type="PROSITE" id="PS50011">
    <property type="entry name" value="PROTEIN_KINASE_DOM"/>
    <property type="match status" value="1"/>
</dbReference>
<name>A0ABD3J6Q4_EUCGL</name>
<dbReference type="InterPro" id="IPR001611">
    <property type="entry name" value="Leu-rich_rpt"/>
</dbReference>
<keyword evidence="14 17" id="KW-0472">Membrane</keyword>
<dbReference type="InterPro" id="IPR011009">
    <property type="entry name" value="Kinase-like_dom_sf"/>
</dbReference>
<keyword evidence="4" id="KW-0723">Serine/threonine-protein kinase</keyword>
<evidence type="ECO:0000256" key="8">
    <source>
        <dbReference type="ARBA" id="ARBA00022729"/>
    </source>
</evidence>
<dbReference type="PROSITE" id="PS00107">
    <property type="entry name" value="PROTEIN_KINASE_ATP"/>
    <property type="match status" value="1"/>
</dbReference>
<keyword evidence="9" id="KW-0677">Repeat</keyword>
<dbReference type="Pfam" id="PF08263">
    <property type="entry name" value="LRRNT_2"/>
    <property type="match status" value="1"/>
</dbReference>
<keyword evidence="10 16" id="KW-0547">Nucleotide-binding</keyword>
<dbReference type="Pfam" id="PF00560">
    <property type="entry name" value="LRR_1"/>
    <property type="match status" value="7"/>
</dbReference>
<dbReference type="FunFam" id="3.80.10.10:FF:000288">
    <property type="entry name" value="LRR receptor-like serine/threonine-protein kinase EFR"/>
    <property type="match status" value="1"/>
</dbReference>
<feature type="transmembrane region" description="Helical" evidence="17">
    <location>
        <begin position="640"/>
        <end position="662"/>
    </location>
</feature>
<proteinExistence type="predicted"/>
<evidence type="ECO:0000256" key="5">
    <source>
        <dbReference type="ARBA" id="ARBA00022614"/>
    </source>
</evidence>
<evidence type="ECO:0000256" key="2">
    <source>
        <dbReference type="ARBA" id="ARBA00012513"/>
    </source>
</evidence>
<evidence type="ECO:0000256" key="10">
    <source>
        <dbReference type="ARBA" id="ARBA00022741"/>
    </source>
</evidence>
<dbReference type="EMBL" id="JBJKBG010000010">
    <property type="protein sequence ID" value="KAL3721133.1"/>
    <property type="molecule type" value="Genomic_DNA"/>
</dbReference>
<comment type="subcellular location">
    <subcellularLocation>
        <location evidence="1">Cell membrane</location>
        <topology evidence="1">Single-pass membrane protein</topology>
    </subcellularLocation>
</comment>
<dbReference type="InterPro" id="IPR003591">
    <property type="entry name" value="Leu-rich_rpt_typical-subtyp"/>
</dbReference>
<evidence type="ECO:0000256" key="11">
    <source>
        <dbReference type="ARBA" id="ARBA00022777"/>
    </source>
</evidence>
<gene>
    <name evidence="19" type="ORF">ACJRO7_005884</name>
</gene>
<evidence type="ECO:0000256" key="6">
    <source>
        <dbReference type="ARBA" id="ARBA00022679"/>
    </source>
</evidence>
<dbReference type="InterPro" id="IPR000719">
    <property type="entry name" value="Prot_kinase_dom"/>
</dbReference>
<keyword evidence="13 17" id="KW-1133">Transmembrane helix</keyword>